<evidence type="ECO:0000313" key="1">
    <source>
        <dbReference type="EMBL" id="KYH29184.1"/>
    </source>
</evidence>
<dbReference type="PANTHER" id="PTHR34822:SF1">
    <property type="entry name" value="GRPB FAMILY PROTEIN"/>
    <property type="match status" value="1"/>
</dbReference>
<sequence length="189" mass="22818">MQKELSKMSLEELWQLFPIELTEHNNEWKEWYDDEYKNLRKILDDIKITRISHIGSTAINEIWAKPTVDILIEIKNKSDFDSVKSLLLESGYLCMSKSNTRMVFNKGYTKYGFAERVFHIHIRLSGDNDELYFRDFMNDNYQLAKEYEKLKLSLWKQYEHNRDAYTNAKTKFVEFYTKQAKMIYGNKYK</sequence>
<proteinExistence type="predicted"/>
<comment type="caution">
    <text evidence="1">The sequence shown here is derived from an EMBL/GenBank/DDBJ whole genome shotgun (WGS) entry which is preliminary data.</text>
</comment>
<dbReference type="InterPro" id="IPR043519">
    <property type="entry name" value="NT_sf"/>
</dbReference>
<dbReference type="EMBL" id="LTBB01000005">
    <property type="protein sequence ID" value="KYH29184.1"/>
    <property type="molecule type" value="Genomic_DNA"/>
</dbReference>
<dbReference type="RefSeq" id="WP_061858185.1">
    <property type="nucleotide sequence ID" value="NZ_LTBB01000005.1"/>
</dbReference>
<accession>A0A151ANG7</accession>
<dbReference type="PATRIC" id="fig|1121305.3.peg.1324"/>
<protein>
    <submittedName>
        <fullName evidence="1">Dephospho-CoA kinase/protein folding accessory domain-containing protein</fullName>
    </submittedName>
</protein>
<dbReference type="InterPro" id="IPR007344">
    <property type="entry name" value="GrpB/CoaE"/>
</dbReference>
<reference evidence="1 2" key="1">
    <citation type="submission" date="2016-02" db="EMBL/GenBank/DDBJ databases">
        <title>Genome sequence of Clostridium colicanis DSM 13634.</title>
        <authorList>
            <person name="Poehlein A."/>
            <person name="Daniel R."/>
        </authorList>
    </citation>
    <scope>NUCLEOTIDE SEQUENCE [LARGE SCALE GENOMIC DNA]</scope>
    <source>
        <strain evidence="1 2">DSM 13634</strain>
    </source>
</reference>
<dbReference type="Pfam" id="PF04229">
    <property type="entry name" value="GrpB"/>
    <property type="match status" value="1"/>
</dbReference>
<gene>
    <name evidence="1" type="ORF">CLCOL_13210</name>
</gene>
<organism evidence="1 2">
    <name type="scientific">Clostridium colicanis DSM 13634</name>
    <dbReference type="NCBI Taxonomy" id="1121305"/>
    <lineage>
        <taxon>Bacteria</taxon>
        <taxon>Bacillati</taxon>
        <taxon>Bacillota</taxon>
        <taxon>Clostridia</taxon>
        <taxon>Eubacteriales</taxon>
        <taxon>Clostridiaceae</taxon>
        <taxon>Clostridium</taxon>
    </lineage>
</organism>
<dbReference type="AlphaFoldDB" id="A0A151ANG7"/>
<name>A0A151ANG7_9CLOT</name>
<dbReference type="PANTHER" id="PTHR34822">
    <property type="entry name" value="GRPB DOMAIN PROTEIN (AFU_ORTHOLOGUE AFUA_1G01530)"/>
    <property type="match status" value="1"/>
</dbReference>
<keyword evidence="1" id="KW-0808">Transferase</keyword>
<dbReference type="Gene3D" id="3.30.460.10">
    <property type="entry name" value="Beta Polymerase, domain 2"/>
    <property type="match status" value="1"/>
</dbReference>
<dbReference type="SUPFAM" id="SSF81301">
    <property type="entry name" value="Nucleotidyltransferase"/>
    <property type="match status" value="1"/>
</dbReference>
<dbReference type="Proteomes" id="UP000075374">
    <property type="component" value="Unassembled WGS sequence"/>
</dbReference>
<evidence type="ECO:0000313" key="2">
    <source>
        <dbReference type="Proteomes" id="UP000075374"/>
    </source>
</evidence>
<dbReference type="GO" id="GO:0016301">
    <property type="term" value="F:kinase activity"/>
    <property type="evidence" value="ECO:0007669"/>
    <property type="project" value="UniProtKB-KW"/>
</dbReference>
<dbReference type="STRING" id="1121305.CLCOL_13210"/>
<keyword evidence="1" id="KW-0418">Kinase</keyword>
<keyword evidence="2" id="KW-1185">Reference proteome</keyword>